<dbReference type="GO" id="GO:0016787">
    <property type="term" value="F:hydrolase activity"/>
    <property type="evidence" value="ECO:0007669"/>
    <property type="project" value="UniProtKB-KW"/>
</dbReference>
<evidence type="ECO:0000256" key="5">
    <source>
        <dbReference type="ARBA" id="ARBA00023277"/>
    </source>
</evidence>
<evidence type="ECO:0000256" key="1">
    <source>
        <dbReference type="ARBA" id="ARBA00001946"/>
    </source>
</evidence>
<evidence type="ECO:0000256" key="3">
    <source>
        <dbReference type="ARBA" id="ARBA00022801"/>
    </source>
</evidence>
<keyword evidence="4" id="KW-0460">Magnesium</keyword>
<dbReference type="Gene3D" id="3.20.20.370">
    <property type="entry name" value="Glycoside hydrolase/deacetylase"/>
    <property type="match status" value="1"/>
</dbReference>
<keyword evidence="3 6" id="KW-0378">Hydrolase</keyword>
<dbReference type="Proteomes" id="UP001230220">
    <property type="component" value="Unassembled WGS sequence"/>
</dbReference>
<keyword evidence="2" id="KW-0479">Metal-binding</keyword>
<accession>A0ABU0E0S3</accession>
<dbReference type="InterPro" id="IPR011330">
    <property type="entry name" value="Glyco_hydro/deAcase_b/a-brl"/>
</dbReference>
<comment type="cofactor">
    <cofactor evidence="1">
        <name>Mg(2+)</name>
        <dbReference type="ChEBI" id="CHEBI:18420"/>
    </cofactor>
</comment>
<dbReference type="Pfam" id="PF04794">
    <property type="entry name" value="YdjC"/>
    <property type="match status" value="1"/>
</dbReference>
<dbReference type="InterPro" id="IPR006879">
    <property type="entry name" value="YdjC-like"/>
</dbReference>
<comment type="caution">
    <text evidence="6">The sequence shown here is derived from an EMBL/GenBank/DDBJ whole genome shotgun (WGS) entry which is preliminary data.</text>
</comment>
<dbReference type="EMBL" id="JAUSUR010000001">
    <property type="protein sequence ID" value="MDQ0360379.1"/>
    <property type="molecule type" value="Genomic_DNA"/>
</dbReference>
<protein>
    <submittedName>
        <fullName evidence="6">Glycoside hydrolase/deacetylase ChbG (UPF0249 family)</fullName>
    </submittedName>
</protein>
<dbReference type="PANTHER" id="PTHR31609">
    <property type="entry name" value="YDJC DEACETYLASE FAMILY MEMBER"/>
    <property type="match status" value="1"/>
</dbReference>
<evidence type="ECO:0000313" key="6">
    <source>
        <dbReference type="EMBL" id="MDQ0360379.1"/>
    </source>
</evidence>
<organism evidence="6 7">
    <name type="scientific">Breznakia pachnodae</name>
    <dbReference type="NCBI Taxonomy" id="265178"/>
    <lineage>
        <taxon>Bacteria</taxon>
        <taxon>Bacillati</taxon>
        <taxon>Bacillota</taxon>
        <taxon>Erysipelotrichia</taxon>
        <taxon>Erysipelotrichales</taxon>
        <taxon>Erysipelotrichaceae</taxon>
        <taxon>Breznakia</taxon>
    </lineage>
</organism>
<gene>
    <name evidence="6" type="ORF">J2S15_001110</name>
</gene>
<dbReference type="PANTHER" id="PTHR31609:SF1">
    <property type="entry name" value="CARBOHYDRATE DEACETYLASE"/>
    <property type="match status" value="1"/>
</dbReference>
<keyword evidence="7" id="KW-1185">Reference proteome</keyword>
<proteinExistence type="predicted"/>
<sequence>MKKILFRADDLGYSEAVNYGIEKSIKNGLIRNIGIMVNMEASDHGIALITSTDVCVGLHVNISNGYPLSELQSIKSITTEKGIFKSTKEYTQSTEDIVILEEALLEVEAQYHKFIELVGRKPAYMDGHAVSSNNFFKAIMMIADKYKIKYSPLPISMEEPVEIGNTMVYLYGGSTKEKSPKECLYEVVSNMDDNSCSLIVYHPGYLDAYILESSSLTLSRPFETQMLISDEIKTYINEEHISCITYDEL</sequence>
<name>A0ABU0E0S3_9FIRM</name>
<evidence type="ECO:0000256" key="4">
    <source>
        <dbReference type="ARBA" id="ARBA00022842"/>
    </source>
</evidence>
<keyword evidence="5" id="KW-0119">Carbohydrate metabolism</keyword>
<dbReference type="RefSeq" id="WP_307406239.1">
    <property type="nucleotide sequence ID" value="NZ_JAUSUR010000001.1"/>
</dbReference>
<evidence type="ECO:0000256" key="2">
    <source>
        <dbReference type="ARBA" id="ARBA00022723"/>
    </source>
</evidence>
<reference evidence="6 7" key="1">
    <citation type="submission" date="2023-07" db="EMBL/GenBank/DDBJ databases">
        <title>Genomic Encyclopedia of Type Strains, Phase IV (KMG-IV): sequencing the most valuable type-strain genomes for metagenomic binning, comparative biology and taxonomic classification.</title>
        <authorList>
            <person name="Goeker M."/>
        </authorList>
    </citation>
    <scope>NUCLEOTIDE SEQUENCE [LARGE SCALE GENOMIC DNA]</scope>
    <source>
        <strain evidence="6 7">DSM 16784</strain>
    </source>
</reference>
<evidence type="ECO:0000313" key="7">
    <source>
        <dbReference type="Proteomes" id="UP001230220"/>
    </source>
</evidence>
<dbReference type="CDD" id="cd10805">
    <property type="entry name" value="YdjC_like_1"/>
    <property type="match status" value="1"/>
</dbReference>
<dbReference type="SUPFAM" id="SSF88713">
    <property type="entry name" value="Glycoside hydrolase/deacetylase"/>
    <property type="match status" value="1"/>
</dbReference>